<evidence type="ECO:0000256" key="3">
    <source>
        <dbReference type="ARBA" id="ARBA00023163"/>
    </source>
</evidence>
<dbReference type="InterPro" id="IPR036388">
    <property type="entry name" value="WH-like_DNA-bd_sf"/>
</dbReference>
<sequence>MNNENEKRKSVKSTLPFQTINNLLFTGNWVYEKSAEHLKQYALSVEQYNVLLILNNLNGEPANLSTIQDSMTSKMSNTTRLVEKLRLKGLLTREQSLENRRKVEIKITEKGNLLLNEIEETQLRKEKEIVKNLTKRDLETLNKLLNKLRS</sequence>
<dbReference type="PROSITE" id="PS50995">
    <property type="entry name" value="HTH_MARR_2"/>
    <property type="match status" value="1"/>
</dbReference>
<keyword evidence="2" id="KW-0238">DNA-binding</keyword>
<dbReference type="GO" id="GO:0003677">
    <property type="term" value="F:DNA binding"/>
    <property type="evidence" value="ECO:0007669"/>
    <property type="project" value="UniProtKB-KW"/>
</dbReference>
<organism evidence="5 6">
    <name type="scientific">Urechidicola croceus</name>
    <dbReference type="NCBI Taxonomy" id="1850246"/>
    <lineage>
        <taxon>Bacteria</taxon>
        <taxon>Pseudomonadati</taxon>
        <taxon>Bacteroidota</taxon>
        <taxon>Flavobacteriia</taxon>
        <taxon>Flavobacteriales</taxon>
        <taxon>Flavobacteriaceae</taxon>
        <taxon>Urechidicola</taxon>
    </lineage>
</organism>
<dbReference type="InterPro" id="IPR000835">
    <property type="entry name" value="HTH_MarR-typ"/>
</dbReference>
<evidence type="ECO:0000313" key="6">
    <source>
        <dbReference type="Proteomes" id="UP000176050"/>
    </source>
</evidence>
<feature type="domain" description="HTH marR-type" evidence="4">
    <location>
        <begin position="1"/>
        <end position="150"/>
    </location>
</feature>
<dbReference type="Proteomes" id="UP000176050">
    <property type="component" value="Chromosome"/>
</dbReference>
<dbReference type="Gene3D" id="1.10.10.10">
    <property type="entry name" value="Winged helix-like DNA-binding domain superfamily/Winged helix DNA-binding domain"/>
    <property type="match status" value="1"/>
</dbReference>
<protein>
    <recommendedName>
        <fullName evidence="4">HTH marR-type domain-containing protein</fullName>
    </recommendedName>
</protein>
<accession>A0A1D8P565</accession>
<dbReference type="GO" id="GO:0003700">
    <property type="term" value="F:DNA-binding transcription factor activity"/>
    <property type="evidence" value="ECO:0007669"/>
    <property type="project" value="InterPro"/>
</dbReference>
<keyword evidence="6" id="KW-1185">Reference proteome</keyword>
<dbReference type="RefSeq" id="WP_070235839.1">
    <property type="nucleotide sequence ID" value="NZ_CP017478.1"/>
</dbReference>
<keyword evidence="1" id="KW-0805">Transcription regulation</keyword>
<evidence type="ECO:0000313" key="5">
    <source>
        <dbReference type="EMBL" id="AOW19723.1"/>
    </source>
</evidence>
<dbReference type="Pfam" id="PF01047">
    <property type="entry name" value="MarR"/>
    <property type="match status" value="1"/>
</dbReference>
<reference evidence="5 6" key="1">
    <citation type="submission" date="2016-10" db="EMBL/GenBank/DDBJ databases">
        <title>Lutibacter sp. LPB0138, isolated from marine gastropod.</title>
        <authorList>
            <person name="Kim E."/>
            <person name="Yi H."/>
        </authorList>
    </citation>
    <scope>NUCLEOTIDE SEQUENCE [LARGE SCALE GENOMIC DNA]</scope>
    <source>
        <strain evidence="5 6">LPB0138</strain>
    </source>
</reference>
<evidence type="ECO:0000259" key="4">
    <source>
        <dbReference type="PROSITE" id="PS50995"/>
    </source>
</evidence>
<dbReference type="InterPro" id="IPR036390">
    <property type="entry name" value="WH_DNA-bd_sf"/>
</dbReference>
<dbReference type="SUPFAM" id="SSF46785">
    <property type="entry name" value="Winged helix' DNA-binding domain"/>
    <property type="match status" value="1"/>
</dbReference>
<proteinExistence type="predicted"/>
<evidence type="ECO:0000256" key="2">
    <source>
        <dbReference type="ARBA" id="ARBA00023125"/>
    </source>
</evidence>
<dbReference type="AlphaFoldDB" id="A0A1D8P565"/>
<dbReference type="PRINTS" id="PR00598">
    <property type="entry name" value="HTHMARR"/>
</dbReference>
<keyword evidence="3" id="KW-0804">Transcription</keyword>
<evidence type="ECO:0000256" key="1">
    <source>
        <dbReference type="ARBA" id="ARBA00023015"/>
    </source>
</evidence>
<dbReference type="KEGG" id="lul:LPB138_03075"/>
<dbReference type="SMART" id="SM00347">
    <property type="entry name" value="HTH_MARR"/>
    <property type="match status" value="1"/>
</dbReference>
<dbReference type="EMBL" id="CP017478">
    <property type="protein sequence ID" value="AOW19723.1"/>
    <property type="molecule type" value="Genomic_DNA"/>
</dbReference>
<dbReference type="PANTHER" id="PTHR42756">
    <property type="entry name" value="TRANSCRIPTIONAL REGULATOR, MARR"/>
    <property type="match status" value="1"/>
</dbReference>
<dbReference type="OrthoDB" id="763883at2"/>
<gene>
    <name evidence="5" type="ORF">LPB138_03075</name>
</gene>
<dbReference type="PANTHER" id="PTHR42756:SF1">
    <property type="entry name" value="TRANSCRIPTIONAL REPRESSOR OF EMRAB OPERON"/>
    <property type="match status" value="1"/>
</dbReference>
<name>A0A1D8P565_9FLAO</name>